<proteinExistence type="predicted"/>
<dbReference type="PANTHER" id="PTHR47203">
    <property type="match status" value="1"/>
</dbReference>
<dbReference type="InterPro" id="IPR011257">
    <property type="entry name" value="DNA_glycosylase"/>
</dbReference>
<protein>
    <submittedName>
        <fullName evidence="1">DNA glycosylase</fullName>
    </submittedName>
</protein>
<sequence length="138" mass="15701">MRLGFFSLLNAIHHSRFHVVSFLTWLGSFFFYMCHDAGDSRRRVLAADSKCIENAIRCGGLAPTKASCIKNMLSCLFEKRGELCLEYLRDLSIDEIKMELSRFKGIGPKTVIKFGFDMVFNAGDFVSQVNCDEKDIEI</sequence>
<dbReference type="AlphaFoldDB" id="A0A103XPH3"/>
<dbReference type="Proteomes" id="UP000243975">
    <property type="component" value="Unassembled WGS sequence"/>
</dbReference>
<keyword evidence="2" id="KW-1185">Reference proteome</keyword>
<gene>
    <name evidence="1" type="ORF">Ccrd_003493</name>
</gene>
<dbReference type="GO" id="GO:0003824">
    <property type="term" value="F:catalytic activity"/>
    <property type="evidence" value="ECO:0007669"/>
    <property type="project" value="InterPro"/>
</dbReference>
<dbReference type="Gene3D" id="1.10.340.30">
    <property type="entry name" value="Hypothetical protein, domain 2"/>
    <property type="match status" value="1"/>
</dbReference>
<organism evidence="1 2">
    <name type="scientific">Cynara cardunculus var. scolymus</name>
    <name type="common">Globe artichoke</name>
    <name type="synonym">Cynara scolymus</name>
    <dbReference type="NCBI Taxonomy" id="59895"/>
    <lineage>
        <taxon>Eukaryota</taxon>
        <taxon>Viridiplantae</taxon>
        <taxon>Streptophyta</taxon>
        <taxon>Embryophyta</taxon>
        <taxon>Tracheophyta</taxon>
        <taxon>Spermatophyta</taxon>
        <taxon>Magnoliopsida</taxon>
        <taxon>eudicotyledons</taxon>
        <taxon>Gunneridae</taxon>
        <taxon>Pentapetalae</taxon>
        <taxon>asterids</taxon>
        <taxon>campanulids</taxon>
        <taxon>Asterales</taxon>
        <taxon>Asteraceae</taxon>
        <taxon>Carduoideae</taxon>
        <taxon>Cardueae</taxon>
        <taxon>Carduinae</taxon>
        <taxon>Cynara</taxon>
    </lineage>
</organism>
<dbReference type="SUPFAM" id="SSF48150">
    <property type="entry name" value="DNA-glycosylase"/>
    <property type="match status" value="1"/>
</dbReference>
<name>A0A103XPH3_CYNCS</name>
<evidence type="ECO:0000313" key="2">
    <source>
        <dbReference type="Proteomes" id="UP000243975"/>
    </source>
</evidence>
<dbReference type="GO" id="GO:0006281">
    <property type="term" value="P:DNA repair"/>
    <property type="evidence" value="ECO:0007669"/>
    <property type="project" value="InterPro"/>
</dbReference>
<reference evidence="1 2" key="1">
    <citation type="journal article" date="2016" name="Sci. Rep.">
        <title>The genome sequence of the outbreeding globe artichoke constructed de novo incorporating a phase-aware low-pass sequencing strategy of F1 progeny.</title>
        <authorList>
            <person name="Scaglione D."/>
            <person name="Reyes-Chin-Wo S."/>
            <person name="Acquadro A."/>
            <person name="Froenicke L."/>
            <person name="Portis E."/>
            <person name="Beitel C."/>
            <person name="Tirone M."/>
            <person name="Mauro R."/>
            <person name="Lo Monaco A."/>
            <person name="Mauromicale G."/>
            <person name="Faccioli P."/>
            <person name="Cattivelli L."/>
            <person name="Rieseberg L."/>
            <person name="Michelmore R."/>
            <person name="Lanteri S."/>
        </authorList>
    </citation>
    <scope>NUCLEOTIDE SEQUENCE [LARGE SCALE GENOMIC DNA]</scope>
    <source>
        <strain evidence="1">2C</strain>
    </source>
</reference>
<comment type="caution">
    <text evidence="1">The sequence shown here is derived from an EMBL/GenBank/DDBJ whole genome shotgun (WGS) entry which is preliminary data.</text>
</comment>
<dbReference type="PANTHER" id="PTHR47203:SF1">
    <property type="entry name" value="HYPOTHETICAL BASE EXCISION DNA REPAIR PROTEIN (EUROFUNG)"/>
    <property type="match status" value="1"/>
</dbReference>
<dbReference type="Gramene" id="KVH94423">
    <property type="protein sequence ID" value="KVH94423"/>
    <property type="gene ID" value="Ccrd_003493"/>
</dbReference>
<evidence type="ECO:0000313" key="1">
    <source>
        <dbReference type="EMBL" id="KVH94423.1"/>
    </source>
</evidence>
<dbReference type="EMBL" id="LEKV01004553">
    <property type="protein sequence ID" value="KVH94423.1"/>
    <property type="molecule type" value="Genomic_DNA"/>
</dbReference>
<accession>A0A103XPH3</accession>